<keyword evidence="10" id="KW-1185">Reference proteome</keyword>
<evidence type="ECO:0000256" key="1">
    <source>
        <dbReference type="ARBA" id="ARBA00010641"/>
    </source>
</evidence>
<evidence type="ECO:0000256" key="6">
    <source>
        <dbReference type="RuleBase" id="RU000716"/>
    </source>
</evidence>
<dbReference type="SUPFAM" id="SSF88659">
    <property type="entry name" value="Sigma3 and sigma4 domains of RNA polymerase sigma factors"/>
    <property type="match status" value="1"/>
</dbReference>
<dbReference type="InterPro" id="IPR013325">
    <property type="entry name" value="RNA_pol_sigma_r2"/>
</dbReference>
<dbReference type="PANTHER" id="PTHR43133:SF8">
    <property type="entry name" value="RNA POLYMERASE SIGMA FACTOR HI_1459-RELATED"/>
    <property type="match status" value="1"/>
</dbReference>
<dbReference type="Gene3D" id="1.10.1740.10">
    <property type="match status" value="1"/>
</dbReference>
<keyword evidence="3 6" id="KW-0731">Sigma factor</keyword>
<dbReference type="EMBL" id="JBJHQH010000003">
    <property type="protein sequence ID" value="MFK9091054.1"/>
    <property type="molecule type" value="Genomic_DNA"/>
</dbReference>
<dbReference type="PROSITE" id="PS01063">
    <property type="entry name" value="SIGMA70_ECF"/>
    <property type="match status" value="1"/>
</dbReference>
<dbReference type="Pfam" id="PF08281">
    <property type="entry name" value="Sigma70_r4_2"/>
    <property type="match status" value="1"/>
</dbReference>
<dbReference type="NCBIfam" id="TIGR02937">
    <property type="entry name" value="sigma70-ECF"/>
    <property type="match status" value="1"/>
</dbReference>
<keyword evidence="2 6" id="KW-0805">Transcription regulation</keyword>
<feature type="domain" description="RNA polymerase sigma-70 region 2" evidence="7">
    <location>
        <begin position="10"/>
        <end position="76"/>
    </location>
</feature>
<protein>
    <recommendedName>
        <fullName evidence="6">RNA polymerase sigma factor</fullName>
    </recommendedName>
</protein>
<keyword evidence="5 6" id="KW-0804">Transcription</keyword>
<dbReference type="InterPro" id="IPR007627">
    <property type="entry name" value="RNA_pol_sigma70_r2"/>
</dbReference>
<dbReference type="InterPro" id="IPR013249">
    <property type="entry name" value="RNA_pol_sigma70_r4_t2"/>
</dbReference>
<dbReference type="CDD" id="cd06171">
    <property type="entry name" value="Sigma70_r4"/>
    <property type="match status" value="1"/>
</dbReference>
<dbReference type="InterPro" id="IPR039425">
    <property type="entry name" value="RNA_pol_sigma-70-like"/>
</dbReference>
<evidence type="ECO:0000256" key="4">
    <source>
        <dbReference type="ARBA" id="ARBA00023125"/>
    </source>
</evidence>
<dbReference type="InterPro" id="IPR000838">
    <property type="entry name" value="RNA_pol_sigma70_ECF_CS"/>
</dbReference>
<dbReference type="PANTHER" id="PTHR43133">
    <property type="entry name" value="RNA POLYMERASE ECF-TYPE SIGMA FACTO"/>
    <property type="match status" value="1"/>
</dbReference>
<keyword evidence="4 6" id="KW-0238">DNA-binding</keyword>
<evidence type="ECO:0000313" key="9">
    <source>
        <dbReference type="EMBL" id="MFK9091054.1"/>
    </source>
</evidence>
<dbReference type="InterPro" id="IPR036388">
    <property type="entry name" value="WH-like_DNA-bd_sf"/>
</dbReference>
<comment type="caution">
    <text evidence="9">The sequence shown here is derived from an EMBL/GenBank/DDBJ whole genome shotgun (WGS) entry which is preliminary data.</text>
</comment>
<dbReference type="Gene3D" id="1.10.10.10">
    <property type="entry name" value="Winged helix-like DNA-binding domain superfamily/Winged helix DNA-binding domain"/>
    <property type="match status" value="1"/>
</dbReference>
<dbReference type="InterPro" id="IPR013324">
    <property type="entry name" value="RNA_pol_sigma_r3/r4-like"/>
</dbReference>
<organism evidence="9 10">
    <name type="scientific">Bacillus salipaludis</name>
    <dbReference type="NCBI Taxonomy" id="2547811"/>
    <lineage>
        <taxon>Bacteria</taxon>
        <taxon>Bacillati</taxon>
        <taxon>Bacillota</taxon>
        <taxon>Bacilli</taxon>
        <taxon>Bacillales</taxon>
        <taxon>Bacillaceae</taxon>
        <taxon>Bacillus</taxon>
    </lineage>
</organism>
<feature type="domain" description="RNA polymerase sigma factor 70 region 4 type 2" evidence="8">
    <location>
        <begin position="110"/>
        <end position="161"/>
    </location>
</feature>
<dbReference type="Proteomes" id="UP001623041">
    <property type="component" value="Unassembled WGS sequence"/>
</dbReference>
<dbReference type="RefSeq" id="WP_406579732.1">
    <property type="nucleotide sequence ID" value="NZ_JBJHQH010000003.1"/>
</dbReference>
<dbReference type="InterPro" id="IPR014284">
    <property type="entry name" value="RNA_pol_sigma-70_dom"/>
</dbReference>
<evidence type="ECO:0000256" key="3">
    <source>
        <dbReference type="ARBA" id="ARBA00023082"/>
    </source>
</evidence>
<dbReference type="Pfam" id="PF04542">
    <property type="entry name" value="Sigma70_r2"/>
    <property type="match status" value="1"/>
</dbReference>
<dbReference type="SUPFAM" id="SSF88946">
    <property type="entry name" value="Sigma2 domain of RNA polymerase sigma factors"/>
    <property type="match status" value="1"/>
</dbReference>
<evidence type="ECO:0000259" key="8">
    <source>
        <dbReference type="Pfam" id="PF08281"/>
    </source>
</evidence>
<reference evidence="9 10" key="1">
    <citation type="submission" date="2024-11" db="EMBL/GenBank/DDBJ databases">
        <authorList>
            <person name="Lucas J.A."/>
        </authorList>
    </citation>
    <scope>NUCLEOTIDE SEQUENCE [LARGE SCALE GENOMIC DNA]</scope>
    <source>
        <strain evidence="9 10">Z 5.4</strain>
    </source>
</reference>
<evidence type="ECO:0000256" key="2">
    <source>
        <dbReference type="ARBA" id="ARBA00023015"/>
    </source>
</evidence>
<sequence length="171" mass="20012">MNKIDFSEVYRIYYKRLFHISYSITRDLHLAEDVVQETFIKAMKKVETIEDETKVGAWLSVIATRTAIDFVRSERKKKAILMEQEMLEFLGKEMKQNVENEVETGILVEEVNCAIGKLTHEYRDVLMLKLGNGLKENEIARILDLKPSTVKTRIYRARKQLKLLFLKQISA</sequence>
<evidence type="ECO:0000256" key="5">
    <source>
        <dbReference type="ARBA" id="ARBA00023163"/>
    </source>
</evidence>
<accession>A0ABW8RC69</accession>
<name>A0ABW8RC69_9BACI</name>
<evidence type="ECO:0000259" key="7">
    <source>
        <dbReference type="Pfam" id="PF04542"/>
    </source>
</evidence>
<gene>
    <name evidence="9" type="ORF">ACJEBI_06140</name>
</gene>
<comment type="similarity">
    <text evidence="1 6">Belongs to the sigma-70 factor family. ECF subfamily.</text>
</comment>
<proteinExistence type="inferred from homology"/>
<evidence type="ECO:0000313" key="10">
    <source>
        <dbReference type="Proteomes" id="UP001623041"/>
    </source>
</evidence>